<evidence type="ECO:0000256" key="6">
    <source>
        <dbReference type="ARBA" id="ARBA00023027"/>
    </source>
</evidence>
<dbReference type="Proteomes" id="UP000283700">
    <property type="component" value="Unassembled WGS sequence"/>
</dbReference>
<protein>
    <submittedName>
        <fullName evidence="10">Glycerol-1-phosphate dehydrogenase [NAD(P)+]</fullName>
        <ecNumber evidence="10">1.1.1.261</ecNumber>
    </submittedName>
    <submittedName>
        <fullName evidence="11">sn-glycerol-1-phosphate dehydrogenase</fullName>
    </submittedName>
</protein>
<keyword evidence="3" id="KW-0479">Metal-binding</keyword>
<organism evidence="10 13">
    <name type="scientific">Anaerobutyricum hallii</name>
    <dbReference type="NCBI Taxonomy" id="39488"/>
    <lineage>
        <taxon>Bacteria</taxon>
        <taxon>Bacillati</taxon>
        <taxon>Bacillota</taxon>
        <taxon>Clostridia</taxon>
        <taxon>Lachnospirales</taxon>
        <taxon>Lachnospiraceae</taxon>
        <taxon>Anaerobutyricum</taxon>
    </lineage>
</organism>
<keyword evidence="8" id="KW-0594">Phospholipid biosynthesis</keyword>
<evidence type="ECO:0000313" key="10">
    <source>
        <dbReference type="EMBL" id="CUM92064.1"/>
    </source>
</evidence>
<dbReference type="GO" id="GO:0046872">
    <property type="term" value="F:metal ion binding"/>
    <property type="evidence" value="ECO:0007669"/>
    <property type="project" value="UniProtKB-KW"/>
</dbReference>
<sequence>MAKKINLNDYLGHSMDCTCGKEHKTNLKIVDIDKDAVSRLPKHIEALGYKKPFLVADVNTWAAAGALVAEKLDVAGISYKKYIFNEKELIPDEKTLGSLMMAFSRDCDVIVAVGSGTLNDLCKFSSFQLGLDYMVFATAPSMDGFVSIGAALITNYVKTTYQAHVPLAVIGDTDILAAAPMEMITAGLGDILGKYTCLLDWKMAHIITGEYYCSHIADMVKEAVEIVVEESTRIKDRNPDAVKAVTEALVLSGIAMSFVGNSRPASGSEHHLSHYWEMKFQAEGKKPILHGIKVGIGMIAVTKMYETLENEQFDFASLKERSFDYAAWEKKVKDCYQDAAPGIIALEEKAQKNNLDKRNKRLAILEEKWPEILRTIKESLPSSAEMEKLLASLGAPINPAQIGVSSELVEDAVILAKEVRDRFTLLQVLWDTGLLDEYAKMIAAYFGEKANC</sequence>
<dbReference type="RefSeq" id="WP_055182732.1">
    <property type="nucleotide sequence ID" value="NZ_CYYC01000010.1"/>
</dbReference>
<evidence type="ECO:0000313" key="15">
    <source>
        <dbReference type="Proteomes" id="UP000283700"/>
    </source>
</evidence>
<keyword evidence="5 10" id="KW-0560">Oxidoreductase</keyword>
<keyword evidence="4" id="KW-0521">NADP</keyword>
<evidence type="ECO:0000256" key="3">
    <source>
        <dbReference type="ARBA" id="ARBA00022723"/>
    </source>
</evidence>
<dbReference type="InterPro" id="IPR016205">
    <property type="entry name" value="Glycerol_DH"/>
</dbReference>
<dbReference type="InterPro" id="IPR032837">
    <property type="entry name" value="G1PDH"/>
</dbReference>
<dbReference type="Pfam" id="PF13685">
    <property type="entry name" value="Fe-ADH_2"/>
    <property type="match status" value="1"/>
</dbReference>
<dbReference type="GO" id="GO:0008654">
    <property type="term" value="P:phospholipid biosynthetic process"/>
    <property type="evidence" value="ECO:0007669"/>
    <property type="project" value="UniProtKB-KW"/>
</dbReference>
<keyword evidence="2" id="KW-0444">Lipid biosynthesis</keyword>
<proteinExistence type="predicted"/>
<keyword evidence="6" id="KW-0520">NAD</keyword>
<reference evidence="10 13" key="1">
    <citation type="submission" date="2015-09" db="EMBL/GenBank/DDBJ databases">
        <authorList>
            <consortium name="Pathogen Informatics"/>
        </authorList>
    </citation>
    <scope>NUCLEOTIDE SEQUENCE [LARGE SCALE GENOMIC DNA]</scope>
    <source>
        <strain evidence="10 13">2789STDY5834966</strain>
    </source>
</reference>
<dbReference type="Gene3D" id="1.20.1090.10">
    <property type="entry name" value="Dehydroquinate synthase-like - alpha domain"/>
    <property type="match status" value="1"/>
</dbReference>
<name>A0A173SN08_9FIRM</name>
<dbReference type="EMBL" id="CYYC01000010">
    <property type="protein sequence ID" value="CUM92064.1"/>
    <property type="molecule type" value="Genomic_DNA"/>
</dbReference>
<keyword evidence="1" id="KW-0963">Cytoplasm</keyword>
<dbReference type="Gene3D" id="3.40.50.1970">
    <property type="match status" value="1"/>
</dbReference>
<evidence type="ECO:0000256" key="4">
    <source>
        <dbReference type="ARBA" id="ARBA00022857"/>
    </source>
</evidence>
<evidence type="ECO:0000313" key="13">
    <source>
        <dbReference type="Proteomes" id="UP000095390"/>
    </source>
</evidence>
<evidence type="ECO:0000256" key="9">
    <source>
        <dbReference type="ARBA" id="ARBA00023264"/>
    </source>
</evidence>
<dbReference type="GO" id="GO:0050492">
    <property type="term" value="F:glycerol-1-phosphate dehydrogenase [NAD(P)+] activity"/>
    <property type="evidence" value="ECO:0007669"/>
    <property type="project" value="UniProtKB-EC"/>
</dbReference>
<dbReference type="AlphaFoldDB" id="A0A173SN08"/>
<reference evidence="14 15" key="2">
    <citation type="submission" date="2018-08" db="EMBL/GenBank/DDBJ databases">
        <title>A genome reference for cultivated species of the human gut microbiota.</title>
        <authorList>
            <person name="Zou Y."/>
            <person name="Xue W."/>
            <person name="Luo G."/>
        </authorList>
    </citation>
    <scope>NUCLEOTIDE SEQUENCE [LARGE SCALE GENOMIC DNA]</scope>
    <source>
        <strain evidence="12 15">AF31-17AC</strain>
        <strain evidence="11 14">TM10-1AC</strain>
    </source>
</reference>
<accession>A0A173SN08</accession>
<gene>
    <name evidence="10" type="primary">egsA_2</name>
    <name evidence="12" type="ORF">DWZ29_00485</name>
    <name evidence="11" type="ORF">DXD91_00875</name>
    <name evidence="10" type="ORF">ERS852578_01088</name>
</gene>
<dbReference type="CDD" id="cd08175">
    <property type="entry name" value="G1PDH"/>
    <property type="match status" value="1"/>
</dbReference>
<dbReference type="Proteomes" id="UP000262524">
    <property type="component" value="Unassembled WGS sequence"/>
</dbReference>
<evidence type="ECO:0000256" key="8">
    <source>
        <dbReference type="ARBA" id="ARBA00023209"/>
    </source>
</evidence>
<evidence type="ECO:0000313" key="12">
    <source>
        <dbReference type="EMBL" id="RHN18072.1"/>
    </source>
</evidence>
<dbReference type="EC" id="1.1.1.261" evidence="10"/>
<evidence type="ECO:0000313" key="14">
    <source>
        <dbReference type="Proteomes" id="UP000262524"/>
    </source>
</evidence>
<evidence type="ECO:0000256" key="7">
    <source>
        <dbReference type="ARBA" id="ARBA00023098"/>
    </source>
</evidence>
<evidence type="ECO:0000256" key="1">
    <source>
        <dbReference type="ARBA" id="ARBA00022490"/>
    </source>
</evidence>
<dbReference type="Proteomes" id="UP000095390">
    <property type="component" value="Unassembled WGS sequence"/>
</dbReference>
<dbReference type="EMBL" id="QRQO01000001">
    <property type="protein sequence ID" value="RHN18072.1"/>
    <property type="molecule type" value="Genomic_DNA"/>
</dbReference>
<keyword evidence="7" id="KW-0443">Lipid metabolism</keyword>
<evidence type="ECO:0000313" key="11">
    <source>
        <dbReference type="EMBL" id="RGI92401.1"/>
    </source>
</evidence>
<dbReference type="PANTHER" id="PTHR43616">
    <property type="entry name" value="GLYCEROL DEHYDROGENASE"/>
    <property type="match status" value="1"/>
</dbReference>
<evidence type="ECO:0000256" key="5">
    <source>
        <dbReference type="ARBA" id="ARBA00023002"/>
    </source>
</evidence>
<dbReference type="OrthoDB" id="9763580at2"/>
<dbReference type="SUPFAM" id="SSF56796">
    <property type="entry name" value="Dehydroquinate synthase-like"/>
    <property type="match status" value="1"/>
</dbReference>
<dbReference type="PANTHER" id="PTHR43616:SF5">
    <property type="entry name" value="GLYCEROL DEHYDROGENASE 1"/>
    <property type="match status" value="1"/>
</dbReference>
<keyword evidence="9" id="KW-1208">Phospholipid metabolism</keyword>
<dbReference type="GO" id="GO:0005829">
    <property type="term" value="C:cytosol"/>
    <property type="evidence" value="ECO:0007669"/>
    <property type="project" value="TreeGrafter"/>
</dbReference>
<dbReference type="EMBL" id="QSOE01000003">
    <property type="protein sequence ID" value="RGI92401.1"/>
    <property type="molecule type" value="Genomic_DNA"/>
</dbReference>
<evidence type="ECO:0000256" key="2">
    <source>
        <dbReference type="ARBA" id="ARBA00022516"/>
    </source>
</evidence>